<protein>
    <recommendedName>
        <fullName evidence="3">beta-glucosidase</fullName>
        <ecNumber evidence="3">3.2.1.21</ecNumber>
    </recommendedName>
</protein>
<feature type="domain" description="PA14" evidence="6">
    <location>
        <begin position="1"/>
        <end position="111"/>
    </location>
</feature>
<evidence type="ECO:0000256" key="4">
    <source>
        <dbReference type="ARBA" id="ARBA00022801"/>
    </source>
</evidence>
<evidence type="ECO:0000256" key="5">
    <source>
        <dbReference type="ARBA" id="ARBA00023295"/>
    </source>
</evidence>
<comment type="catalytic activity">
    <reaction evidence="1">
        <text>Hydrolysis of terminal, non-reducing beta-D-glucosyl residues with release of beta-D-glucose.</text>
        <dbReference type="EC" id="3.2.1.21"/>
    </reaction>
</comment>
<dbReference type="Pfam" id="PF14310">
    <property type="entry name" value="Fn3-like"/>
    <property type="match status" value="1"/>
</dbReference>
<sequence>MNGKLTMPKTASYELGLTVAGRAKLWVNGELVIDNWTRQRPGEFFYGQGTVEEKGMIALTAGVPADIYVEYTNTKPPEGPEADRSQPALMRGVRLGGAEKIDPEGAIEEAIKIAAASDAVIIVAGLTPEWESEGFDRPSLDLPGRQSELISRVSSANPKTIVCLQAGSAVSMPWVERVSGIIQAWYSGNSVGEALADVIFGKVNPSGRLALSFPAREQDNPAYMNTRSENGKIHYREDLFVGYKWYQARGIPPLFPFGFGLSYTTFSFSNISITKPSSRDAASFSLSVEVTITNEGPTTGSEVVQVYITLPDIGVTTPKIQLRGFSKAKDIDSGKSKVVIVRMDKYAVSYWDTARNVWRAKVGKYDVLVGKSSQDIVFKGEFNLEEDFEWSGL</sequence>
<dbReference type="InterPro" id="IPR011658">
    <property type="entry name" value="PA14_dom"/>
</dbReference>
<dbReference type="AlphaFoldDB" id="A0AAD5UZH4"/>
<evidence type="ECO:0000256" key="3">
    <source>
        <dbReference type="ARBA" id="ARBA00012744"/>
    </source>
</evidence>
<dbReference type="EMBL" id="JANAWD010000369">
    <property type="protein sequence ID" value="KAJ3480529.1"/>
    <property type="molecule type" value="Genomic_DNA"/>
</dbReference>
<dbReference type="InterPro" id="IPR013783">
    <property type="entry name" value="Ig-like_fold"/>
</dbReference>
<keyword evidence="5" id="KW-0326">Glycosidase</keyword>
<evidence type="ECO:0000313" key="8">
    <source>
        <dbReference type="Proteomes" id="UP001212997"/>
    </source>
</evidence>
<accession>A0AAD5UZH4</accession>
<gene>
    <name evidence="7" type="ORF">NLI96_g8280</name>
</gene>
<comment type="similarity">
    <text evidence="2">Belongs to the glycosyl hydrolase 3 family.</text>
</comment>
<dbReference type="PANTHER" id="PTHR42715">
    <property type="entry name" value="BETA-GLUCOSIDASE"/>
    <property type="match status" value="1"/>
</dbReference>
<keyword evidence="4" id="KW-0378">Hydrolase</keyword>
<keyword evidence="8" id="KW-1185">Reference proteome</keyword>
<dbReference type="InterPro" id="IPR026891">
    <property type="entry name" value="Fn3-like"/>
</dbReference>
<dbReference type="Proteomes" id="UP001212997">
    <property type="component" value="Unassembled WGS sequence"/>
</dbReference>
<dbReference type="InterPro" id="IPR036881">
    <property type="entry name" value="Glyco_hydro_3_C_sf"/>
</dbReference>
<dbReference type="GO" id="GO:0009251">
    <property type="term" value="P:glucan catabolic process"/>
    <property type="evidence" value="ECO:0007669"/>
    <property type="project" value="TreeGrafter"/>
</dbReference>
<dbReference type="PANTHER" id="PTHR42715:SF27">
    <property type="entry name" value="BETA-GLUCOSIDASE-RELATED"/>
    <property type="match status" value="1"/>
</dbReference>
<dbReference type="GO" id="GO:0008422">
    <property type="term" value="F:beta-glucosidase activity"/>
    <property type="evidence" value="ECO:0007669"/>
    <property type="project" value="UniProtKB-EC"/>
</dbReference>
<evidence type="ECO:0000256" key="2">
    <source>
        <dbReference type="ARBA" id="ARBA00005336"/>
    </source>
</evidence>
<dbReference type="Gene3D" id="3.40.50.1700">
    <property type="entry name" value="Glycoside hydrolase family 3 C-terminal domain"/>
    <property type="match status" value="1"/>
</dbReference>
<dbReference type="Pfam" id="PF01915">
    <property type="entry name" value="Glyco_hydro_3_C"/>
    <property type="match status" value="1"/>
</dbReference>
<organism evidence="7 8">
    <name type="scientific">Meripilus lineatus</name>
    <dbReference type="NCBI Taxonomy" id="2056292"/>
    <lineage>
        <taxon>Eukaryota</taxon>
        <taxon>Fungi</taxon>
        <taxon>Dikarya</taxon>
        <taxon>Basidiomycota</taxon>
        <taxon>Agaricomycotina</taxon>
        <taxon>Agaricomycetes</taxon>
        <taxon>Polyporales</taxon>
        <taxon>Meripilaceae</taxon>
        <taxon>Meripilus</taxon>
    </lineage>
</organism>
<dbReference type="PROSITE" id="PS51820">
    <property type="entry name" value="PA14"/>
    <property type="match status" value="1"/>
</dbReference>
<proteinExistence type="inferred from homology"/>
<dbReference type="SUPFAM" id="SSF52279">
    <property type="entry name" value="Beta-D-glucan exohydrolase, C-terminal domain"/>
    <property type="match status" value="1"/>
</dbReference>
<reference evidence="7" key="1">
    <citation type="submission" date="2022-07" db="EMBL/GenBank/DDBJ databases">
        <title>Genome Sequence of Physisporinus lineatus.</title>
        <authorList>
            <person name="Buettner E."/>
        </authorList>
    </citation>
    <scope>NUCLEOTIDE SEQUENCE</scope>
    <source>
        <strain evidence="7">VT162</strain>
    </source>
</reference>
<dbReference type="SMART" id="SM01217">
    <property type="entry name" value="Fn3_like"/>
    <property type="match status" value="1"/>
</dbReference>
<dbReference type="Gene3D" id="2.60.40.10">
    <property type="entry name" value="Immunoglobulins"/>
    <property type="match status" value="1"/>
</dbReference>
<dbReference type="Pfam" id="PF07691">
    <property type="entry name" value="PA14"/>
    <property type="match status" value="1"/>
</dbReference>
<comment type="caution">
    <text evidence="7">The sequence shown here is derived from an EMBL/GenBank/DDBJ whole genome shotgun (WGS) entry which is preliminary data.</text>
</comment>
<name>A0AAD5UZH4_9APHY</name>
<evidence type="ECO:0000256" key="1">
    <source>
        <dbReference type="ARBA" id="ARBA00000448"/>
    </source>
</evidence>
<dbReference type="InterPro" id="IPR050288">
    <property type="entry name" value="Cellulose_deg_GH3"/>
</dbReference>
<dbReference type="InterPro" id="IPR002772">
    <property type="entry name" value="Glyco_hydro_3_C"/>
</dbReference>
<dbReference type="InterPro" id="IPR037524">
    <property type="entry name" value="PA14/GLEYA"/>
</dbReference>
<dbReference type="EC" id="3.2.1.21" evidence="3"/>
<evidence type="ECO:0000313" key="7">
    <source>
        <dbReference type="EMBL" id="KAJ3480529.1"/>
    </source>
</evidence>
<evidence type="ECO:0000259" key="6">
    <source>
        <dbReference type="PROSITE" id="PS51820"/>
    </source>
</evidence>